<protein>
    <submittedName>
        <fullName evidence="1">Uncharacterized protein</fullName>
    </submittedName>
</protein>
<gene>
    <name evidence="1" type="ORF">WJX84_011088</name>
</gene>
<keyword evidence="2" id="KW-1185">Reference proteome</keyword>
<name>A0AAW1TGM7_9CHLO</name>
<dbReference type="AlphaFoldDB" id="A0AAW1TGM7"/>
<evidence type="ECO:0000313" key="1">
    <source>
        <dbReference type="EMBL" id="KAK9868026.1"/>
    </source>
</evidence>
<comment type="caution">
    <text evidence="1">The sequence shown here is derived from an EMBL/GenBank/DDBJ whole genome shotgun (WGS) entry which is preliminary data.</text>
</comment>
<reference evidence="1 2" key="1">
    <citation type="journal article" date="2024" name="Nat. Commun.">
        <title>Phylogenomics reveals the evolutionary origins of lichenization in chlorophyte algae.</title>
        <authorList>
            <person name="Puginier C."/>
            <person name="Libourel C."/>
            <person name="Otte J."/>
            <person name="Skaloud P."/>
            <person name="Haon M."/>
            <person name="Grisel S."/>
            <person name="Petersen M."/>
            <person name="Berrin J.G."/>
            <person name="Delaux P.M."/>
            <person name="Dal Grande F."/>
            <person name="Keller J."/>
        </authorList>
    </citation>
    <scope>NUCLEOTIDE SEQUENCE [LARGE SCALE GENOMIC DNA]</scope>
    <source>
        <strain evidence="1 2">SAG 2523</strain>
    </source>
</reference>
<dbReference type="EMBL" id="JALJOV010000050">
    <property type="protein sequence ID" value="KAK9868026.1"/>
    <property type="molecule type" value="Genomic_DNA"/>
</dbReference>
<evidence type="ECO:0000313" key="2">
    <source>
        <dbReference type="Proteomes" id="UP001485043"/>
    </source>
</evidence>
<organism evidence="1 2">
    <name type="scientific">Apatococcus fuscideae</name>
    <dbReference type="NCBI Taxonomy" id="2026836"/>
    <lineage>
        <taxon>Eukaryota</taxon>
        <taxon>Viridiplantae</taxon>
        <taxon>Chlorophyta</taxon>
        <taxon>core chlorophytes</taxon>
        <taxon>Trebouxiophyceae</taxon>
        <taxon>Chlorellales</taxon>
        <taxon>Chlorellaceae</taxon>
        <taxon>Apatococcus</taxon>
    </lineage>
</organism>
<sequence>MAVLCQAVLRSSGVPLREHAGGARMASVPRWLRLLAFRMISVPLLTVECQTNRCQLQGQLQRVCYWSENVWFLFQKFSSVFAILRSL</sequence>
<accession>A0AAW1TGM7</accession>
<dbReference type="Proteomes" id="UP001485043">
    <property type="component" value="Unassembled WGS sequence"/>
</dbReference>
<proteinExistence type="predicted"/>